<feature type="compositionally biased region" description="Polar residues" evidence="1">
    <location>
        <begin position="25"/>
        <end position="41"/>
    </location>
</feature>
<dbReference type="AlphaFoldDB" id="A0AAV9RAY1"/>
<comment type="caution">
    <text evidence="2">The sequence shown here is derived from an EMBL/GenBank/DDBJ whole genome shotgun (WGS) entry which is preliminary data.</text>
</comment>
<feature type="compositionally biased region" description="Polar residues" evidence="1">
    <location>
        <begin position="106"/>
        <end position="128"/>
    </location>
</feature>
<evidence type="ECO:0000313" key="2">
    <source>
        <dbReference type="EMBL" id="KAK5606138.1"/>
    </source>
</evidence>
<feature type="region of interest" description="Disordered" evidence="1">
    <location>
        <begin position="1"/>
        <end position="164"/>
    </location>
</feature>
<evidence type="ECO:0000256" key="1">
    <source>
        <dbReference type="SAM" id="MobiDB-lite"/>
    </source>
</evidence>
<dbReference type="Proteomes" id="UP001311232">
    <property type="component" value="Unassembled WGS sequence"/>
</dbReference>
<proteinExistence type="predicted"/>
<feature type="compositionally biased region" description="Polar residues" evidence="1">
    <location>
        <begin position="81"/>
        <end position="99"/>
    </location>
</feature>
<reference evidence="2 3" key="1">
    <citation type="submission" date="2021-06" db="EMBL/GenBank/DDBJ databases">
        <authorList>
            <person name="Palmer J.M."/>
        </authorList>
    </citation>
    <scope>NUCLEOTIDE SEQUENCE [LARGE SCALE GENOMIC DNA]</scope>
    <source>
        <strain evidence="2 3">MEX-2019</strain>
        <tissue evidence="2">Muscle</tissue>
    </source>
</reference>
<keyword evidence="3" id="KW-1185">Reference proteome</keyword>
<evidence type="ECO:0000313" key="3">
    <source>
        <dbReference type="Proteomes" id="UP001311232"/>
    </source>
</evidence>
<protein>
    <submittedName>
        <fullName evidence="2">Uncharacterized protein</fullName>
    </submittedName>
</protein>
<sequence>MATSFSITEDVKKDIEGPYEPMPSQDFSQFTAVSTLRNTPRGTDHSKRRGSHDFATNRYPGTAKPLQSQANIAQPEDHNLHLQTTLPEEIPPQQNTQGTPKRHHQSTPMHSSYQHTVCNHTRPGSSSLPEPPNTPEEDVDHHPSHTARSKFHENQGDPPGPPSK</sequence>
<gene>
    <name evidence="2" type="ORF">CRENBAI_026447</name>
</gene>
<accession>A0AAV9RAY1</accession>
<dbReference type="EMBL" id="JAHHUM010002105">
    <property type="protein sequence ID" value="KAK5606138.1"/>
    <property type="molecule type" value="Genomic_DNA"/>
</dbReference>
<organism evidence="2 3">
    <name type="scientific">Crenichthys baileyi</name>
    <name type="common">White River springfish</name>
    <dbReference type="NCBI Taxonomy" id="28760"/>
    <lineage>
        <taxon>Eukaryota</taxon>
        <taxon>Metazoa</taxon>
        <taxon>Chordata</taxon>
        <taxon>Craniata</taxon>
        <taxon>Vertebrata</taxon>
        <taxon>Euteleostomi</taxon>
        <taxon>Actinopterygii</taxon>
        <taxon>Neopterygii</taxon>
        <taxon>Teleostei</taxon>
        <taxon>Neoteleostei</taxon>
        <taxon>Acanthomorphata</taxon>
        <taxon>Ovalentaria</taxon>
        <taxon>Atherinomorphae</taxon>
        <taxon>Cyprinodontiformes</taxon>
        <taxon>Goodeidae</taxon>
        <taxon>Crenichthys</taxon>
    </lineage>
</organism>
<name>A0AAV9RAY1_9TELE</name>